<reference evidence="1 2" key="1">
    <citation type="journal article" date="2019" name="Nat. Ecol. Evol.">
        <title>Megaphylogeny resolves global patterns of mushroom evolution.</title>
        <authorList>
            <person name="Varga T."/>
            <person name="Krizsan K."/>
            <person name="Foldi C."/>
            <person name="Dima B."/>
            <person name="Sanchez-Garcia M."/>
            <person name="Sanchez-Ramirez S."/>
            <person name="Szollosi G.J."/>
            <person name="Szarkandi J.G."/>
            <person name="Papp V."/>
            <person name="Albert L."/>
            <person name="Andreopoulos W."/>
            <person name="Angelini C."/>
            <person name="Antonin V."/>
            <person name="Barry K.W."/>
            <person name="Bougher N.L."/>
            <person name="Buchanan P."/>
            <person name="Buyck B."/>
            <person name="Bense V."/>
            <person name="Catcheside P."/>
            <person name="Chovatia M."/>
            <person name="Cooper J."/>
            <person name="Damon W."/>
            <person name="Desjardin D."/>
            <person name="Finy P."/>
            <person name="Geml J."/>
            <person name="Haridas S."/>
            <person name="Hughes K."/>
            <person name="Justo A."/>
            <person name="Karasinski D."/>
            <person name="Kautmanova I."/>
            <person name="Kiss B."/>
            <person name="Kocsube S."/>
            <person name="Kotiranta H."/>
            <person name="LaButti K.M."/>
            <person name="Lechner B.E."/>
            <person name="Liimatainen K."/>
            <person name="Lipzen A."/>
            <person name="Lukacs Z."/>
            <person name="Mihaltcheva S."/>
            <person name="Morgado L.N."/>
            <person name="Niskanen T."/>
            <person name="Noordeloos M.E."/>
            <person name="Ohm R.A."/>
            <person name="Ortiz-Santana B."/>
            <person name="Ovrebo C."/>
            <person name="Racz N."/>
            <person name="Riley R."/>
            <person name="Savchenko A."/>
            <person name="Shiryaev A."/>
            <person name="Soop K."/>
            <person name="Spirin V."/>
            <person name="Szebenyi C."/>
            <person name="Tomsovsky M."/>
            <person name="Tulloss R.E."/>
            <person name="Uehling J."/>
            <person name="Grigoriev I.V."/>
            <person name="Vagvolgyi C."/>
            <person name="Papp T."/>
            <person name="Martin F.M."/>
            <person name="Miettinen O."/>
            <person name="Hibbett D.S."/>
            <person name="Nagy L.G."/>
        </authorList>
    </citation>
    <scope>NUCLEOTIDE SEQUENCE [LARGE SCALE GENOMIC DNA]</scope>
    <source>
        <strain evidence="1 2">OMC1185</strain>
    </source>
</reference>
<protein>
    <submittedName>
        <fullName evidence="1">Uncharacterized protein</fullName>
    </submittedName>
</protein>
<name>A0A5C3N3A1_9AGAM</name>
<dbReference type="EMBL" id="ML213520">
    <property type="protein sequence ID" value="TFK48251.1"/>
    <property type="molecule type" value="Genomic_DNA"/>
</dbReference>
<gene>
    <name evidence="1" type="ORF">OE88DRAFT_1664724</name>
</gene>
<dbReference type="Gene3D" id="3.60.21.10">
    <property type="match status" value="1"/>
</dbReference>
<sequence length="69" mass="7872">MAIGNHELYIYANTYDMYPNFVPKLGECYLSSNINITVYDKNNNSVSVPVGSRYRMFKTLKGRQVMALG</sequence>
<evidence type="ECO:0000313" key="1">
    <source>
        <dbReference type="EMBL" id="TFK48251.1"/>
    </source>
</evidence>
<dbReference type="SUPFAM" id="SSF56300">
    <property type="entry name" value="Metallo-dependent phosphatases"/>
    <property type="match status" value="1"/>
</dbReference>
<proteinExistence type="predicted"/>
<evidence type="ECO:0000313" key="2">
    <source>
        <dbReference type="Proteomes" id="UP000305948"/>
    </source>
</evidence>
<dbReference type="AlphaFoldDB" id="A0A5C3N3A1"/>
<dbReference type="STRING" id="5364.A0A5C3N3A1"/>
<dbReference type="InterPro" id="IPR029052">
    <property type="entry name" value="Metallo-depent_PP-like"/>
</dbReference>
<keyword evidence="2" id="KW-1185">Reference proteome</keyword>
<dbReference type="OrthoDB" id="7722975at2759"/>
<organism evidence="1 2">
    <name type="scientific">Heliocybe sulcata</name>
    <dbReference type="NCBI Taxonomy" id="5364"/>
    <lineage>
        <taxon>Eukaryota</taxon>
        <taxon>Fungi</taxon>
        <taxon>Dikarya</taxon>
        <taxon>Basidiomycota</taxon>
        <taxon>Agaricomycotina</taxon>
        <taxon>Agaricomycetes</taxon>
        <taxon>Gloeophyllales</taxon>
        <taxon>Gloeophyllaceae</taxon>
        <taxon>Heliocybe</taxon>
    </lineage>
</organism>
<accession>A0A5C3N3A1</accession>
<dbReference type="Proteomes" id="UP000305948">
    <property type="component" value="Unassembled WGS sequence"/>
</dbReference>